<keyword evidence="3" id="KW-0560">Oxidoreductase</keyword>
<name>A0ABU5IEY3_9BURK</name>
<dbReference type="SUPFAM" id="SSF50952">
    <property type="entry name" value="Soluble quinoprotein glucose dehydrogenase"/>
    <property type="match status" value="1"/>
</dbReference>
<dbReference type="PROSITE" id="PS51318">
    <property type="entry name" value="TAT"/>
    <property type="match status" value="1"/>
</dbReference>
<dbReference type="RefSeq" id="WP_322465581.1">
    <property type="nucleotide sequence ID" value="NZ_JAXOJX010000015.1"/>
</dbReference>
<dbReference type="InterPro" id="IPR011041">
    <property type="entry name" value="Quinoprot_gluc/sorb_DH_b-prop"/>
</dbReference>
<proteinExistence type="predicted"/>
<comment type="caution">
    <text evidence="3">The sequence shown here is derived from an EMBL/GenBank/DDBJ whole genome shotgun (WGS) entry which is preliminary data.</text>
</comment>
<dbReference type="EMBL" id="JAXOJX010000015">
    <property type="protein sequence ID" value="MDZ5457215.1"/>
    <property type="molecule type" value="Genomic_DNA"/>
</dbReference>
<keyword evidence="4" id="KW-1185">Reference proteome</keyword>
<dbReference type="InterPro" id="IPR012938">
    <property type="entry name" value="Glc/Sorbosone_DH"/>
</dbReference>
<reference evidence="3 4" key="1">
    <citation type="submission" date="2023-11" db="EMBL/GenBank/DDBJ databases">
        <title>Draft genome of Azohydromonas lata strain H1 (DSM1123), a polyhydroxyalkanoate producer.</title>
        <authorList>
            <person name="Traversa D."/>
            <person name="D'Addabbo P."/>
            <person name="Pazzani C."/>
            <person name="Manzari C."/>
            <person name="Chiara M."/>
            <person name="Scrascia M."/>
        </authorList>
    </citation>
    <scope>NUCLEOTIDE SEQUENCE [LARGE SCALE GENOMIC DNA]</scope>
    <source>
        <strain evidence="3 4">H1</strain>
    </source>
</reference>
<sequence length="389" mass="40958">MTRSTLASAPWTRRAALGGALLGGLAAACAVRAQSALSAQSAAQAGEAVEPRVATVAGGLDQPWSLAFLPDGRLLVTEKAGRMRLVADGKLLPPLSGVPDVDDGGQGGLLDVVLSPNFASDRSVFFSFSEPGSRGNGTAVARAVLDGTRLAELKVIFRQEPKVASRAHFGSRLVFGRDGNLFVTLGDRFSRRDEAQHLGNHLGKVVRITPDGGVPRDNPLVQRSGARPEIWSWGHRNVQGAALHPRSGALWVHEHGPQGGDELNIAAAGGNHGWPAITAGREYGSGAAIGEGEARAGIAPALRTWVPSVAPSGMAFVTSDRYPGWQGSLVMGTLKAQRLLRLTLDGDRVTGEQRLLAGLGERLRDVRQGPDGRLYLLTDSGDGRVLRLE</sequence>
<dbReference type="Proteomes" id="UP001293718">
    <property type="component" value="Unassembled WGS sequence"/>
</dbReference>
<accession>A0ABU5IEY3</accession>
<dbReference type="Gene3D" id="2.120.10.30">
    <property type="entry name" value="TolB, C-terminal domain"/>
    <property type="match status" value="1"/>
</dbReference>
<feature type="chain" id="PRO_5045332710" evidence="1">
    <location>
        <begin position="31"/>
        <end position="389"/>
    </location>
</feature>
<dbReference type="InterPro" id="IPR006311">
    <property type="entry name" value="TAT_signal"/>
</dbReference>
<dbReference type="PANTHER" id="PTHR19328:SF75">
    <property type="entry name" value="ALDOSE SUGAR DEHYDROGENASE YLII"/>
    <property type="match status" value="1"/>
</dbReference>
<evidence type="ECO:0000313" key="4">
    <source>
        <dbReference type="Proteomes" id="UP001293718"/>
    </source>
</evidence>
<dbReference type="InterPro" id="IPR011042">
    <property type="entry name" value="6-blade_b-propeller_TolB-like"/>
</dbReference>
<feature type="signal peptide" evidence="1">
    <location>
        <begin position="1"/>
        <end position="30"/>
    </location>
</feature>
<dbReference type="Pfam" id="PF07995">
    <property type="entry name" value="GSDH"/>
    <property type="match status" value="1"/>
</dbReference>
<evidence type="ECO:0000259" key="2">
    <source>
        <dbReference type="Pfam" id="PF07995"/>
    </source>
</evidence>
<feature type="domain" description="Glucose/Sorbosone dehydrogenase" evidence="2">
    <location>
        <begin position="60"/>
        <end position="387"/>
    </location>
</feature>
<organism evidence="3 4">
    <name type="scientific">Azohydromonas lata</name>
    <dbReference type="NCBI Taxonomy" id="45677"/>
    <lineage>
        <taxon>Bacteria</taxon>
        <taxon>Pseudomonadati</taxon>
        <taxon>Pseudomonadota</taxon>
        <taxon>Betaproteobacteria</taxon>
        <taxon>Burkholderiales</taxon>
        <taxon>Sphaerotilaceae</taxon>
        <taxon>Azohydromonas</taxon>
    </lineage>
</organism>
<gene>
    <name evidence="3" type="ORF">SM757_11605</name>
</gene>
<evidence type="ECO:0000313" key="3">
    <source>
        <dbReference type="EMBL" id="MDZ5457215.1"/>
    </source>
</evidence>
<keyword evidence="1" id="KW-0732">Signal</keyword>
<protein>
    <submittedName>
        <fullName evidence="3">PQQ-dependent sugar dehydrogenase</fullName>
        <ecNumber evidence="3">1.1.5.-</ecNumber>
    </submittedName>
</protein>
<dbReference type="EC" id="1.1.5.-" evidence="3"/>
<evidence type="ECO:0000256" key="1">
    <source>
        <dbReference type="SAM" id="SignalP"/>
    </source>
</evidence>
<dbReference type="GO" id="GO:0016491">
    <property type="term" value="F:oxidoreductase activity"/>
    <property type="evidence" value="ECO:0007669"/>
    <property type="project" value="UniProtKB-KW"/>
</dbReference>
<dbReference type="PANTHER" id="PTHR19328">
    <property type="entry name" value="HEDGEHOG-INTERACTING PROTEIN"/>
    <property type="match status" value="1"/>
</dbReference>
<dbReference type="PROSITE" id="PS51257">
    <property type="entry name" value="PROKAR_LIPOPROTEIN"/>
    <property type="match status" value="1"/>
</dbReference>